<proteinExistence type="predicted"/>
<organism evidence="3 4">
    <name type="scientific">Streptomyces griseicoloratus</name>
    <dbReference type="NCBI Taxonomy" id="2752516"/>
    <lineage>
        <taxon>Bacteria</taxon>
        <taxon>Bacillati</taxon>
        <taxon>Actinomycetota</taxon>
        <taxon>Actinomycetes</taxon>
        <taxon>Kitasatosporales</taxon>
        <taxon>Streptomycetaceae</taxon>
        <taxon>Streptomyces</taxon>
    </lineage>
</organism>
<dbReference type="NCBIfam" id="NF033580">
    <property type="entry name" value="transpos_IS5_3"/>
    <property type="match status" value="1"/>
</dbReference>
<dbReference type="Proteomes" id="UP000621210">
    <property type="component" value="Unassembled WGS sequence"/>
</dbReference>
<comment type="caution">
    <text evidence="3">The sequence shown here is derived from an EMBL/GenBank/DDBJ whole genome shotgun (WGS) entry which is preliminary data.</text>
</comment>
<protein>
    <submittedName>
        <fullName evidence="3">IS5 family transposase</fullName>
    </submittedName>
</protein>
<dbReference type="InterPro" id="IPR025161">
    <property type="entry name" value="IS402-like_dom"/>
</dbReference>
<name>A0A926KZW1_9ACTN</name>
<dbReference type="EMBL" id="JACVQF010000177">
    <property type="protein sequence ID" value="MBD0419300.1"/>
    <property type="molecule type" value="Genomic_DNA"/>
</dbReference>
<dbReference type="GO" id="GO:0004803">
    <property type="term" value="F:transposase activity"/>
    <property type="evidence" value="ECO:0007669"/>
    <property type="project" value="InterPro"/>
</dbReference>
<feature type="domain" description="Transposase IS4-like" evidence="1">
    <location>
        <begin position="84"/>
        <end position="230"/>
    </location>
</feature>
<dbReference type="PANTHER" id="PTHR30007">
    <property type="entry name" value="PHP DOMAIN PROTEIN"/>
    <property type="match status" value="1"/>
</dbReference>
<feature type="domain" description="Insertion element IS402-like" evidence="2">
    <location>
        <begin position="16"/>
        <end position="64"/>
    </location>
</feature>
<keyword evidence="4" id="KW-1185">Reference proteome</keyword>
<dbReference type="Pfam" id="PF13340">
    <property type="entry name" value="DUF4096"/>
    <property type="match status" value="1"/>
</dbReference>
<evidence type="ECO:0000313" key="3">
    <source>
        <dbReference type="EMBL" id="MBD0419300.1"/>
    </source>
</evidence>
<accession>A0A926KZW1</accession>
<dbReference type="Pfam" id="PF01609">
    <property type="entry name" value="DDE_Tnp_1"/>
    <property type="match status" value="1"/>
</dbReference>
<dbReference type="AlphaFoldDB" id="A0A926KZW1"/>
<sequence>MADFEVHVDTSEVPSPVRPRRDIVDGIRYIVDNGAKWRALPGDFPPWETVYGFFWRWNRAGVVTYIRDQLRRRIRTGKGRCPHPVALIVDSQSVKGASTVGKNSRGYDAAKKINGRKRHITVDTLGLPVMITVTPADVQDRDAARDVFWRLRLTQPQITQIWADRGYAGDLVDWARDRLWLNLRIVSRPKGTKGFVILPRRWKVERTIGWCMNARRNARDYERLPQHSEAHLNWALITTMTRRLTRKSPRTSQWTKKPSATG</sequence>
<reference evidence="3" key="2">
    <citation type="submission" date="2020-09" db="EMBL/GenBank/DDBJ databases">
        <authorList>
            <person name="Luo X."/>
        </authorList>
    </citation>
    <scope>NUCLEOTIDE SEQUENCE</scope>
    <source>
        <strain evidence="3">TRM S81-3</strain>
    </source>
</reference>
<dbReference type="GO" id="GO:0003677">
    <property type="term" value="F:DNA binding"/>
    <property type="evidence" value="ECO:0007669"/>
    <property type="project" value="InterPro"/>
</dbReference>
<dbReference type="PANTHER" id="PTHR30007:SF0">
    <property type="entry name" value="TRANSPOSASE"/>
    <property type="match status" value="1"/>
</dbReference>
<gene>
    <name evidence="3" type="ORF">H0H10_08970</name>
</gene>
<dbReference type="GO" id="GO:0006313">
    <property type="term" value="P:DNA transposition"/>
    <property type="evidence" value="ECO:0007669"/>
    <property type="project" value="InterPro"/>
</dbReference>
<evidence type="ECO:0000313" key="4">
    <source>
        <dbReference type="Proteomes" id="UP000621210"/>
    </source>
</evidence>
<dbReference type="InterPro" id="IPR002559">
    <property type="entry name" value="Transposase_11"/>
</dbReference>
<evidence type="ECO:0000259" key="2">
    <source>
        <dbReference type="Pfam" id="PF13340"/>
    </source>
</evidence>
<reference evidence="3" key="1">
    <citation type="submission" date="2020-09" db="EMBL/GenBank/DDBJ databases">
        <title>Streptomyces grisecoloratus sp. nov., isolated from cotton soil.</title>
        <authorList>
            <person name="Xing L."/>
        </authorList>
    </citation>
    <scope>NUCLEOTIDE SEQUENCE</scope>
    <source>
        <strain evidence="3">TRM S81-3</strain>
    </source>
</reference>
<evidence type="ECO:0000259" key="1">
    <source>
        <dbReference type="Pfam" id="PF01609"/>
    </source>
</evidence>